<dbReference type="AlphaFoldDB" id="A0AB40BWW1"/>
<keyword evidence="7 8" id="KW-0472">Membrane</keyword>
<evidence type="ECO:0000256" key="5">
    <source>
        <dbReference type="ARBA" id="ARBA00022989"/>
    </source>
</evidence>
<dbReference type="GO" id="GO:1990538">
    <property type="term" value="F:xylan O-acetyltransferase activity"/>
    <property type="evidence" value="ECO:0007669"/>
    <property type="project" value="UniProtKB-ARBA"/>
</dbReference>
<protein>
    <submittedName>
        <fullName evidence="12">Protein ALTERED XYLOGLUCAN 4-like</fullName>
    </submittedName>
</protein>
<dbReference type="PANTHER" id="PTHR32285">
    <property type="entry name" value="PROTEIN TRICHOME BIREFRINGENCE-LIKE 9-RELATED"/>
    <property type="match status" value="1"/>
</dbReference>
<comment type="similarity">
    <text evidence="2">Belongs to the PC-esterase family. TBL subfamily.</text>
</comment>
<accession>A0AB40BWW1</accession>
<evidence type="ECO:0000256" key="3">
    <source>
        <dbReference type="ARBA" id="ARBA00022692"/>
    </source>
</evidence>
<dbReference type="Pfam" id="PF14416">
    <property type="entry name" value="PMR5N"/>
    <property type="match status" value="1"/>
</dbReference>
<dbReference type="Pfam" id="PF13839">
    <property type="entry name" value="PC-Esterase"/>
    <property type="match status" value="1"/>
</dbReference>
<evidence type="ECO:0000259" key="9">
    <source>
        <dbReference type="Pfam" id="PF13839"/>
    </source>
</evidence>
<keyword evidence="3 8" id="KW-0812">Transmembrane</keyword>
<dbReference type="GO" id="GO:0000139">
    <property type="term" value="C:Golgi membrane"/>
    <property type="evidence" value="ECO:0007669"/>
    <property type="project" value="UniProtKB-SubCell"/>
</dbReference>
<evidence type="ECO:0000256" key="4">
    <source>
        <dbReference type="ARBA" id="ARBA00022968"/>
    </source>
</evidence>
<evidence type="ECO:0000313" key="11">
    <source>
        <dbReference type="Proteomes" id="UP001515500"/>
    </source>
</evidence>
<evidence type="ECO:0000256" key="6">
    <source>
        <dbReference type="ARBA" id="ARBA00023034"/>
    </source>
</evidence>
<keyword evidence="6" id="KW-0333">Golgi apparatus</keyword>
<dbReference type="Proteomes" id="UP001515500">
    <property type="component" value="Chromosome 8"/>
</dbReference>
<feature type="domain" description="Trichome birefringence-like C-terminal" evidence="9">
    <location>
        <begin position="105"/>
        <end position="393"/>
    </location>
</feature>
<reference evidence="12" key="1">
    <citation type="submission" date="2025-08" db="UniProtKB">
        <authorList>
            <consortium name="RefSeq"/>
        </authorList>
    </citation>
    <scope>IDENTIFICATION</scope>
</reference>
<feature type="domain" description="Trichome birefringence-like N-terminal" evidence="10">
    <location>
        <begin position="53"/>
        <end position="104"/>
    </location>
</feature>
<dbReference type="InterPro" id="IPR025846">
    <property type="entry name" value="TBL_N"/>
</dbReference>
<sequence length="402" mass="46966">MEYCKVIIQRNIGLFLFSLFLLLSVILVLQTLYSSNSFNITFSQFEYDHEEEACDLFVGKWIRDFREPIYNNRTCPTLPIVKNCVKHGKDPDYIYWRWKPDGCDLPRFAPSMFLNIVRGKKLAFIGDSLARNQMESLLCLLSQVESPLNTNISTEGKYQTWYFPSHDFTLMVMWTQFLVQATQRTVNGTASDVFDIHLDKINSEWTNQLPGINFAVISTGNWFIRKTYLHKDDKLLGCTLCSDAKDLGYVFAIKNALSTTLEFLLSRCKDCEGMMTVLRTYTPSHFEHGSWFSGGNCNRTQPLSESEVMSFNKNAWRIKESQVEVFEKIVQRVEREEKMKKEKKKLVLLDVSKAMMYRADAHPDSHWQRWHNVNDCLHWCLPGPVDLWNELLMVILRKHSRN</sequence>
<evidence type="ECO:0000256" key="2">
    <source>
        <dbReference type="ARBA" id="ARBA00007727"/>
    </source>
</evidence>
<evidence type="ECO:0000259" key="10">
    <source>
        <dbReference type="Pfam" id="PF14416"/>
    </source>
</evidence>
<dbReference type="RefSeq" id="XP_039131413.1">
    <property type="nucleotide sequence ID" value="XM_039275479.1"/>
</dbReference>
<keyword evidence="5 8" id="KW-1133">Transmembrane helix</keyword>
<comment type="subcellular location">
    <subcellularLocation>
        <location evidence="1">Golgi apparatus membrane</location>
        <topology evidence="1">Single-pass type II membrane protein</topology>
    </subcellularLocation>
</comment>
<name>A0AB40BWW1_DIOCR</name>
<feature type="transmembrane region" description="Helical" evidence="8">
    <location>
        <begin position="12"/>
        <end position="33"/>
    </location>
</feature>
<organism evidence="11 12">
    <name type="scientific">Dioscorea cayennensis subsp. rotundata</name>
    <name type="common">White Guinea yam</name>
    <name type="synonym">Dioscorea rotundata</name>
    <dbReference type="NCBI Taxonomy" id="55577"/>
    <lineage>
        <taxon>Eukaryota</taxon>
        <taxon>Viridiplantae</taxon>
        <taxon>Streptophyta</taxon>
        <taxon>Embryophyta</taxon>
        <taxon>Tracheophyta</taxon>
        <taxon>Spermatophyta</taxon>
        <taxon>Magnoliopsida</taxon>
        <taxon>Liliopsida</taxon>
        <taxon>Dioscoreales</taxon>
        <taxon>Dioscoreaceae</taxon>
        <taxon>Dioscorea</taxon>
    </lineage>
</organism>
<evidence type="ECO:0000256" key="8">
    <source>
        <dbReference type="SAM" id="Phobius"/>
    </source>
</evidence>
<evidence type="ECO:0000313" key="12">
    <source>
        <dbReference type="RefSeq" id="XP_039131413.1"/>
    </source>
</evidence>
<gene>
    <name evidence="12" type="primary">LOC120267794</name>
</gene>
<dbReference type="InterPro" id="IPR029962">
    <property type="entry name" value="TBL"/>
</dbReference>
<evidence type="ECO:0000256" key="7">
    <source>
        <dbReference type="ARBA" id="ARBA00023136"/>
    </source>
</evidence>
<dbReference type="PANTHER" id="PTHR32285:SF253">
    <property type="entry name" value="OS06G0234600 PROTEIN"/>
    <property type="match status" value="1"/>
</dbReference>
<dbReference type="InterPro" id="IPR026057">
    <property type="entry name" value="TBL_C"/>
</dbReference>
<proteinExistence type="inferred from homology"/>
<dbReference type="GeneID" id="120267794"/>
<keyword evidence="11" id="KW-1185">Reference proteome</keyword>
<evidence type="ECO:0000256" key="1">
    <source>
        <dbReference type="ARBA" id="ARBA00004323"/>
    </source>
</evidence>
<keyword evidence="4" id="KW-0735">Signal-anchor</keyword>